<evidence type="ECO:0000313" key="1">
    <source>
        <dbReference type="EMBL" id="KAG6461535.1"/>
    </source>
</evidence>
<comment type="caution">
    <text evidence="1">The sequence shown here is derived from an EMBL/GenBank/DDBJ whole genome shotgun (WGS) entry which is preliminary data.</text>
</comment>
<gene>
    <name evidence="1" type="ORF">O3G_MSEX012689</name>
</gene>
<reference evidence="1" key="2">
    <citation type="submission" date="2020-12" db="EMBL/GenBank/DDBJ databases">
        <authorList>
            <person name="Kanost M."/>
        </authorList>
    </citation>
    <scope>NUCLEOTIDE SEQUENCE</scope>
</reference>
<name>A0A921ZP63_MANSE</name>
<evidence type="ECO:0000313" key="2">
    <source>
        <dbReference type="Proteomes" id="UP000791440"/>
    </source>
</evidence>
<organism evidence="1 2">
    <name type="scientific">Manduca sexta</name>
    <name type="common">Tobacco hawkmoth</name>
    <name type="synonym">Tobacco hornworm</name>
    <dbReference type="NCBI Taxonomy" id="7130"/>
    <lineage>
        <taxon>Eukaryota</taxon>
        <taxon>Metazoa</taxon>
        <taxon>Ecdysozoa</taxon>
        <taxon>Arthropoda</taxon>
        <taxon>Hexapoda</taxon>
        <taxon>Insecta</taxon>
        <taxon>Pterygota</taxon>
        <taxon>Neoptera</taxon>
        <taxon>Endopterygota</taxon>
        <taxon>Lepidoptera</taxon>
        <taxon>Glossata</taxon>
        <taxon>Ditrysia</taxon>
        <taxon>Bombycoidea</taxon>
        <taxon>Sphingidae</taxon>
        <taxon>Sphinginae</taxon>
        <taxon>Sphingini</taxon>
        <taxon>Manduca</taxon>
    </lineage>
</organism>
<protein>
    <submittedName>
        <fullName evidence="1">Uncharacterized protein</fullName>
    </submittedName>
</protein>
<sequence>HIDEISFQSSCFNSEINKLVSVVIRGVEVTNNVEEKRSVVVETILKPLLSKQNSLTREGMEEEITSRMFDGDPNFPGQKKLLDFRDKKLPHSLIMFAQEYI</sequence>
<feature type="non-terminal residue" evidence="1">
    <location>
        <position position="1"/>
    </location>
</feature>
<dbReference type="Proteomes" id="UP000791440">
    <property type="component" value="Unassembled WGS sequence"/>
</dbReference>
<dbReference type="AlphaFoldDB" id="A0A921ZP63"/>
<accession>A0A921ZP63</accession>
<dbReference type="EMBL" id="JH668752">
    <property type="protein sequence ID" value="KAG6461535.1"/>
    <property type="molecule type" value="Genomic_DNA"/>
</dbReference>
<reference evidence="1" key="1">
    <citation type="journal article" date="2016" name="Insect Biochem. Mol. Biol.">
        <title>Multifaceted biological insights from a draft genome sequence of the tobacco hornworm moth, Manduca sexta.</title>
        <authorList>
            <person name="Kanost M.R."/>
            <person name="Arrese E.L."/>
            <person name="Cao X."/>
            <person name="Chen Y.R."/>
            <person name="Chellapilla S."/>
            <person name="Goldsmith M.R."/>
            <person name="Grosse-Wilde E."/>
            <person name="Heckel D.G."/>
            <person name="Herndon N."/>
            <person name="Jiang H."/>
            <person name="Papanicolaou A."/>
            <person name="Qu J."/>
            <person name="Soulages J.L."/>
            <person name="Vogel H."/>
            <person name="Walters J."/>
            <person name="Waterhouse R.M."/>
            <person name="Ahn S.J."/>
            <person name="Almeida F.C."/>
            <person name="An C."/>
            <person name="Aqrawi P."/>
            <person name="Bretschneider A."/>
            <person name="Bryant W.B."/>
            <person name="Bucks S."/>
            <person name="Chao H."/>
            <person name="Chevignon G."/>
            <person name="Christen J.M."/>
            <person name="Clarke D.F."/>
            <person name="Dittmer N.T."/>
            <person name="Ferguson L.C.F."/>
            <person name="Garavelou S."/>
            <person name="Gordon K.H.J."/>
            <person name="Gunaratna R.T."/>
            <person name="Han Y."/>
            <person name="Hauser F."/>
            <person name="He Y."/>
            <person name="Heidel-Fischer H."/>
            <person name="Hirsh A."/>
            <person name="Hu Y."/>
            <person name="Jiang H."/>
            <person name="Kalra D."/>
            <person name="Klinner C."/>
            <person name="Konig C."/>
            <person name="Kovar C."/>
            <person name="Kroll A.R."/>
            <person name="Kuwar S.S."/>
            <person name="Lee S.L."/>
            <person name="Lehman R."/>
            <person name="Li K."/>
            <person name="Li Z."/>
            <person name="Liang H."/>
            <person name="Lovelace S."/>
            <person name="Lu Z."/>
            <person name="Mansfield J.H."/>
            <person name="McCulloch K.J."/>
            <person name="Mathew T."/>
            <person name="Morton B."/>
            <person name="Muzny D.M."/>
            <person name="Neunemann D."/>
            <person name="Ongeri F."/>
            <person name="Pauchet Y."/>
            <person name="Pu L.L."/>
            <person name="Pyrousis I."/>
            <person name="Rao X.J."/>
            <person name="Redding A."/>
            <person name="Roesel C."/>
            <person name="Sanchez-Gracia A."/>
            <person name="Schaack S."/>
            <person name="Shukla A."/>
            <person name="Tetreau G."/>
            <person name="Wang Y."/>
            <person name="Xiong G.H."/>
            <person name="Traut W."/>
            <person name="Walsh T.K."/>
            <person name="Worley K.C."/>
            <person name="Wu D."/>
            <person name="Wu W."/>
            <person name="Wu Y.Q."/>
            <person name="Zhang X."/>
            <person name="Zou Z."/>
            <person name="Zucker H."/>
            <person name="Briscoe A.D."/>
            <person name="Burmester T."/>
            <person name="Clem R.J."/>
            <person name="Feyereisen R."/>
            <person name="Grimmelikhuijzen C.J.P."/>
            <person name="Hamodrakas S.J."/>
            <person name="Hansson B.S."/>
            <person name="Huguet E."/>
            <person name="Jermiin L.S."/>
            <person name="Lan Q."/>
            <person name="Lehman H.K."/>
            <person name="Lorenzen M."/>
            <person name="Merzendorfer H."/>
            <person name="Michalopoulos I."/>
            <person name="Morton D.B."/>
            <person name="Muthukrishnan S."/>
            <person name="Oakeshott J.G."/>
            <person name="Palmer W."/>
            <person name="Park Y."/>
            <person name="Passarelli A.L."/>
            <person name="Rozas J."/>
            <person name="Schwartz L.M."/>
            <person name="Smith W."/>
            <person name="Southgate A."/>
            <person name="Vilcinskas A."/>
            <person name="Vogt R."/>
            <person name="Wang P."/>
            <person name="Werren J."/>
            <person name="Yu X.Q."/>
            <person name="Zhou J.J."/>
            <person name="Brown S.J."/>
            <person name="Scherer S.E."/>
            <person name="Richards S."/>
            <person name="Blissard G.W."/>
        </authorList>
    </citation>
    <scope>NUCLEOTIDE SEQUENCE</scope>
</reference>
<proteinExistence type="predicted"/>
<keyword evidence="2" id="KW-1185">Reference proteome</keyword>